<dbReference type="Gene3D" id="3.30.559.30">
    <property type="entry name" value="Nonribosomal peptide synthetase, condensation domain"/>
    <property type="match status" value="1"/>
</dbReference>
<organism evidence="14 15">
    <name type="scientific">Granulicella mallensis</name>
    <dbReference type="NCBI Taxonomy" id="940614"/>
    <lineage>
        <taxon>Bacteria</taxon>
        <taxon>Pseudomonadati</taxon>
        <taxon>Acidobacteriota</taxon>
        <taxon>Terriglobia</taxon>
        <taxon>Terriglobales</taxon>
        <taxon>Acidobacteriaceae</taxon>
        <taxon>Granulicella</taxon>
    </lineage>
</organism>
<dbReference type="InterPro" id="IPR031641">
    <property type="entry name" value="PapA_C"/>
</dbReference>
<dbReference type="EMBL" id="JACHIO010000003">
    <property type="protein sequence ID" value="MBB5062403.1"/>
    <property type="molecule type" value="Genomic_DNA"/>
</dbReference>
<evidence type="ECO:0000256" key="3">
    <source>
        <dbReference type="ARBA" id="ARBA00001907"/>
    </source>
</evidence>
<name>A0A7W8E7K4_9BACT</name>
<dbReference type="PANTHER" id="PTHR28037">
    <property type="entry name" value="ALCOHOL O-ACETYLTRANSFERASE 1-RELATED"/>
    <property type="match status" value="1"/>
</dbReference>
<evidence type="ECO:0000256" key="2">
    <source>
        <dbReference type="ARBA" id="ARBA00000625"/>
    </source>
</evidence>
<dbReference type="Pfam" id="PF00668">
    <property type="entry name" value="Condensation"/>
    <property type="match status" value="1"/>
</dbReference>
<protein>
    <recommendedName>
        <fullName evidence="6">Phthiocerol/phthiodiolone dimycocerosyl transferase</fullName>
        <ecNumber evidence="5">2.3.1.282</ecNumber>
    </recommendedName>
    <alternativeName>
        <fullName evidence="11">Acyltransferase PapA5</fullName>
    </alternativeName>
    <alternativeName>
        <fullName evidence="9">Phthiocerol/phthiodiolone O-acyltransferase</fullName>
    </alternativeName>
    <alternativeName>
        <fullName evidence="10">Polyketide synthase-associated protein A5</fullName>
    </alternativeName>
</protein>
<evidence type="ECO:0000256" key="5">
    <source>
        <dbReference type="ARBA" id="ARBA00012866"/>
    </source>
</evidence>
<dbReference type="EC" id="2.3.1.282" evidence="5"/>
<feature type="domain" description="Phthiocerol/phthiodiolone dimycocerosyl transferase C-terminal" evidence="13">
    <location>
        <begin position="214"/>
        <end position="311"/>
    </location>
</feature>
<evidence type="ECO:0000256" key="8">
    <source>
        <dbReference type="ARBA" id="ARBA00023315"/>
    </source>
</evidence>
<evidence type="ECO:0000256" key="4">
    <source>
        <dbReference type="ARBA" id="ARBA00006558"/>
    </source>
</evidence>
<evidence type="ECO:0000313" key="14">
    <source>
        <dbReference type="EMBL" id="MBB5062403.1"/>
    </source>
</evidence>
<comment type="catalytic activity">
    <reaction evidence="1">
        <text>2 a mycocerosyl-[mycocerosic acid synthase] + a phthiocerol = a dimycocerosyl phthiocerol + 2 holo-[mycocerosic acid synthase].</text>
        <dbReference type="EC" id="2.3.1.282"/>
    </reaction>
</comment>
<evidence type="ECO:0000256" key="7">
    <source>
        <dbReference type="ARBA" id="ARBA00022679"/>
    </source>
</evidence>
<keyword evidence="7" id="KW-0808">Transferase</keyword>
<comment type="caution">
    <text evidence="14">The sequence shown here is derived from an EMBL/GenBank/DDBJ whole genome shotgun (WGS) entry which is preliminary data.</text>
</comment>
<dbReference type="Pfam" id="PF16911">
    <property type="entry name" value="PapA_C"/>
    <property type="match status" value="1"/>
</dbReference>
<comment type="similarity">
    <text evidence="4">Belongs to the acyltransferase PapA5 family.</text>
</comment>
<evidence type="ECO:0000256" key="6">
    <source>
        <dbReference type="ARBA" id="ARBA00013449"/>
    </source>
</evidence>
<evidence type="ECO:0000259" key="12">
    <source>
        <dbReference type="Pfam" id="PF00668"/>
    </source>
</evidence>
<dbReference type="InterPro" id="IPR052058">
    <property type="entry name" value="Alcohol_O-acetyltransferase"/>
</dbReference>
<comment type="catalytic activity">
    <reaction evidence="3">
        <text>2 a mycocerosyl-[mycocerosic acid synthase] + a phthiodiolone = a dimycocerosyl phthiodiolone + 2 holo-[mycocerosic acid synthase].</text>
        <dbReference type="EC" id="2.3.1.282"/>
    </reaction>
</comment>
<dbReference type="PANTHER" id="PTHR28037:SF1">
    <property type="entry name" value="ALCOHOL O-ACETYLTRANSFERASE 1-RELATED"/>
    <property type="match status" value="1"/>
</dbReference>
<gene>
    <name evidence="14" type="ORF">HDF15_000733</name>
</gene>
<evidence type="ECO:0000256" key="9">
    <source>
        <dbReference type="ARBA" id="ARBA00030465"/>
    </source>
</evidence>
<dbReference type="GO" id="GO:0016746">
    <property type="term" value="F:acyltransferase activity"/>
    <property type="evidence" value="ECO:0007669"/>
    <property type="project" value="UniProtKB-KW"/>
</dbReference>
<evidence type="ECO:0000256" key="10">
    <source>
        <dbReference type="ARBA" id="ARBA00032317"/>
    </source>
</evidence>
<dbReference type="SUPFAM" id="SSF52777">
    <property type="entry name" value="CoA-dependent acyltransferases"/>
    <property type="match status" value="2"/>
</dbReference>
<sequence length="422" mass="46378">MSTAAIYASDVEQDQSVSATKLRDLDGFEEYIWLMEHNTNLSHSIVFEVHGATTTKQWRGALSAVQTRHPLLSASIRKIPGQRPFFEKVHGSSIPLRIVPLTDWLVLEEEMESELAQSFGNGSGPLTRATLFHAQDRSVILFATHHSSLDGKSHLLLVQDLMAAMAGEALDEPLELQPGMGQLLGLPAPAPYVKKLAGRSVASEDGTRVELPKIRVQHRQLGEKETVALLRRAKEENTTVHAALVTALALAGKRYSKAWELGPIRCMSPIDMRRTLMIPDAAGLLISAHSGRVPLSEGASFWDIARAVKEDMLPAQSLDGARYLLGSFSSMVAEEHGALDLYRFVRTAPSRYELMVTNYASYKVRTEYGNLKIENLFTGSAAVSDIQKVSVITTNGKLGMTLVARDLFPTLLEDAREILVHA</sequence>
<evidence type="ECO:0000259" key="13">
    <source>
        <dbReference type="Pfam" id="PF16911"/>
    </source>
</evidence>
<proteinExistence type="inferred from homology"/>
<evidence type="ECO:0000256" key="11">
    <source>
        <dbReference type="ARBA" id="ARBA00033407"/>
    </source>
</evidence>
<reference evidence="14 15" key="1">
    <citation type="submission" date="2020-08" db="EMBL/GenBank/DDBJ databases">
        <title>Genomic Encyclopedia of Type Strains, Phase IV (KMG-V): Genome sequencing to study the core and pangenomes of soil and plant-associated prokaryotes.</title>
        <authorList>
            <person name="Whitman W."/>
        </authorList>
    </citation>
    <scope>NUCLEOTIDE SEQUENCE [LARGE SCALE GENOMIC DNA]</scope>
    <source>
        <strain evidence="14 15">X5P3</strain>
    </source>
</reference>
<dbReference type="InterPro" id="IPR001242">
    <property type="entry name" value="Condensation_dom"/>
</dbReference>
<dbReference type="AlphaFoldDB" id="A0A7W8E7K4"/>
<dbReference type="InterPro" id="IPR023213">
    <property type="entry name" value="CAT-like_dom_sf"/>
</dbReference>
<evidence type="ECO:0000256" key="1">
    <source>
        <dbReference type="ARBA" id="ARBA00000026"/>
    </source>
</evidence>
<dbReference type="Gene3D" id="3.30.559.10">
    <property type="entry name" value="Chloramphenicol acetyltransferase-like domain"/>
    <property type="match status" value="1"/>
</dbReference>
<feature type="domain" description="Condensation" evidence="12">
    <location>
        <begin position="34"/>
        <end position="175"/>
    </location>
</feature>
<evidence type="ECO:0000313" key="15">
    <source>
        <dbReference type="Proteomes" id="UP000584867"/>
    </source>
</evidence>
<keyword evidence="8" id="KW-0012">Acyltransferase</keyword>
<dbReference type="RefSeq" id="WP_184252892.1">
    <property type="nucleotide sequence ID" value="NZ_JACHIO010000003.1"/>
</dbReference>
<dbReference type="Proteomes" id="UP000584867">
    <property type="component" value="Unassembled WGS sequence"/>
</dbReference>
<comment type="catalytic activity">
    <reaction evidence="2">
        <text>2 a mycocerosyl-[mycocerosic acid synthase] + a phenolphthiocerol = a dimycocerosyl phenolphthiocerol + 2 holo-[mycocerosic acid synthase].</text>
        <dbReference type="EC" id="2.3.1.282"/>
    </reaction>
</comment>
<accession>A0A7W8E7K4</accession>